<organism evidence="3 4">
    <name type="scientific">Sporothrix schenckii (strain ATCC 58251 / de Perez 2211183)</name>
    <name type="common">Rose-picker's disease fungus</name>
    <dbReference type="NCBI Taxonomy" id="1391915"/>
    <lineage>
        <taxon>Eukaryota</taxon>
        <taxon>Fungi</taxon>
        <taxon>Dikarya</taxon>
        <taxon>Ascomycota</taxon>
        <taxon>Pezizomycotina</taxon>
        <taxon>Sordariomycetes</taxon>
        <taxon>Sordariomycetidae</taxon>
        <taxon>Ophiostomatales</taxon>
        <taxon>Ophiostomataceae</taxon>
        <taxon>Sporothrix</taxon>
    </lineage>
</organism>
<dbReference type="AlphaFoldDB" id="U7Q3V5"/>
<dbReference type="GO" id="GO:0005737">
    <property type="term" value="C:cytoplasm"/>
    <property type="evidence" value="ECO:0007669"/>
    <property type="project" value="TreeGrafter"/>
</dbReference>
<dbReference type="eggNOG" id="KOG2112">
    <property type="taxonomic scope" value="Eukaryota"/>
</dbReference>
<dbReference type="Proteomes" id="UP000018087">
    <property type="component" value="Unassembled WGS sequence"/>
</dbReference>
<dbReference type="InterPro" id="IPR003140">
    <property type="entry name" value="PLipase/COase/thioEstase"/>
</dbReference>
<comment type="similarity">
    <text evidence="1">Belongs to the AB hydrolase superfamily. AB hydrolase 2 family.</text>
</comment>
<protein>
    <recommendedName>
        <fullName evidence="2">Phospholipase/carboxylesterase/thioesterase domain-containing protein</fullName>
    </recommendedName>
</protein>
<reference evidence="4" key="1">
    <citation type="journal article" date="2014" name="Genome Announc.">
        <title>Genome sequence of the pathogenic fungus Sporothrix schenckii (ATCC 58251).</title>
        <authorList>
            <person name="Cuomo C.A."/>
            <person name="Rodriguez-Del Valle N."/>
            <person name="Perez-Sanchez L."/>
            <person name="Abouelleil A."/>
            <person name="Goldberg J."/>
            <person name="Young S."/>
            <person name="Zeng Q."/>
            <person name="Birren B.W."/>
        </authorList>
    </citation>
    <scope>NUCLEOTIDE SEQUENCE [LARGE SCALE GENOMIC DNA]</scope>
    <source>
        <strain evidence="4">ATCC 58251 / de Perez 2211183</strain>
    </source>
</reference>
<dbReference type="Pfam" id="PF02230">
    <property type="entry name" value="Abhydrolase_2"/>
    <property type="match status" value="1"/>
</dbReference>
<dbReference type="STRING" id="1391915.U7Q3V5"/>
<evidence type="ECO:0000313" key="3">
    <source>
        <dbReference type="EMBL" id="ERT02518.1"/>
    </source>
</evidence>
<dbReference type="HOGENOM" id="CLU_049413_2_1_1"/>
<name>U7Q3V5_SPOS1</name>
<feature type="domain" description="Phospholipase/carboxylesterase/thioesterase" evidence="2">
    <location>
        <begin position="14"/>
        <end position="175"/>
    </location>
</feature>
<dbReference type="GO" id="GO:0008474">
    <property type="term" value="F:palmitoyl-(protein) hydrolase activity"/>
    <property type="evidence" value="ECO:0007669"/>
    <property type="project" value="TreeGrafter"/>
</dbReference>
<sequence length="348" mass="37807">MATQSTSGRPAPAPFVVEPTAHHTHTFILLHGLGSNGEKFGRELLETGIGSDGLGLPSRFPGAKFIFPTSRRRRSTAFRRSMLTQWFDVASLDDPSDRSHKQLAGLRESFAETLAVVEQECGDAGIPRQNIILGGLSQGCAMALICLIALERPIGGFVGMSGWLPFQKEIEARATAGDGPQLDDVVLSGTDERCSVSAGADTEKQDHGRSLANSIDYVRELLQLDNVSDGAHTVLSTPVFLGHGEADDKIKVSLGEAAHRTMGRLGFDVQWRAYAGQGHCNGSIFSQRSKHFDIKYHYLREKIALGLITTKLVPTTLQLADPFAKALAKETFTKLVEQFMSETGKKKD</sequence>
<dbReference type="PANTHER" id="PTHR10655:SF63">
    <property type="entry name" value="PHOSPHOLIPASE_CARBOXYLESTERASE_THIOESTERASE DOMAIN-CONTAINING PROTEIN"/>
    <property type="match status" value="1"/>
</dbReference>
<dbReference type="InterPro" id="IPR029058">
    <property type="entry name" value="AB_hydrolase_fold"/>
</dbReference>
<evidence type="ECO:0000256" key="1">
    <source>
        <dbReference type="ARBA" id="ARBA00006499"/>
    </source>
</evidence>
<keyword evidence="4" id="KW-1185">Reference proteome</keyword>
<accession>U7Q3V5</accession>
<gene>
    <name evidence="3" type="ORF">HMPREF1624_00817</name>
</gene>
<dbReference type="Gene3D" id="3.40.50.1820">
    <property type="entry name" value="alpha/beta hydrolase"/>
    <property type="match status" value="1"/>
</dbReference>
<dbReference type="EMBL" id="KI440842">
    <property type="protein sequence ID" value="ERT02518.1"/>
    <property type="molecule type" value="Genomic_DNA"/>
</dbReference>
<dbReference type="OrthoDB" id="2418081at2759"/>
<dbReference type="InterPro" id="IPR050565">
    <property type="entry name" value="LYPA1-2/EST-like"/>
</dbReference>
<evidence type="ECO:0000259" key="2">
    <source>
        <dbReference type="Pfam" id="PF02230"/>
    </source>
</evidence>
<proteinExistence type="inferred from homology"/>
<dbReference type="eggNOG" id="KOG0017">
    <property type="taxonomic scope" value="Eukaryota"/>
</dbReference>
<evidence type="ECO:0000313" key="4">
    <source>
        <dbReference type="Proteomes" id="UP000018087"/>
    </source>
</evidence>
<dbReference type="SUPFAM" id="SSF53474">
    <property type="entry name" value="alpha/beta-Hydrolases"/>
    <property type="match status" value="1"/>
</dbReference>
<dbReference type="PANTHER" id="PTHR10655">
    <property type="entry name" value="LYSOPHOSPHOLIPASE-RELATED"/>
    <property type="match status" value="1"/>
</dbReference>
<dbReference type="GO" id="GO:0052689">
    <property type="term" value="F:carboxylic ester hydrolase activity"/>
    <property type="evidence" value="ECO:0007669"/>
    <property type="project" value="TreeGrafter"/>
</dbReference>